<dbReference type="InterPro" id="IPR013517">
    <property type="entry name" value="FG-GAP"/>
</dbReference>
<dbReference type="Pfam" id="PF13517">
    <property type="entry name" value="FG-GAP_3"/>
    <property type="match status" value="3"/>
</dbReference>
<dbReference type="SUPFAM" id="SSF49452">
    <property type="entry name" value="Starch-binding domain-like"/>
    <property type="match status" value="1"/>
</dbReference>
<dbReference type="SMART" id="SM00191">
    <property type="entry name" value="Int_alpha"/>
    <property type="match status" value="4"/>
</dbReference>
<dbReference type="InterPro" id="IPR049886">
    <property type="entry name" value="CFI_box_CTERM_dom"/>
</dbReference>
<dbReference type="InterPro" id="IPR013519">
    <property type="entry name" value="Int_alpha_beta-p"/>
</dbReference>
<dbReference type="Gene3D" id="2.60.40.1120">
    <property type="entry name" value="Carboxypeptidase-like, regulatory domain"/>
    <property type="match status" value="1"/>
</dbReference>
<dbReference type="InterPro" id="IPR028994">
    <property type="entry name" value="Integrin_alpha_N"/>
</dbReference>
<evidence type="ECO:0000256" key="1">
    <source>
        <dbReference type="ARBA" id="ARBA00022729"/>
    </source>
</evidence>
<evidence type="ECO:0000256" key="2">
    <source>
        <dbReference type="ARBA" id="ARBA00022737"/>
    </source>
</evidence>
<evidence type="ECO:0000313" key="5">
    <source>
        <dbReference type="EMBL" id="OPZ93033.1"/>
    </source>
</evidence>
<gene>
    <name evidence="5" type="ORF">BWY73_00517</name>
</gene>
<dbReference type="GO" id="GO:0030246">
    <property type="term" value="F:carbohydrate binding"/>
    <property type="evidence" value="ECO:0007669"/>
    <property type="project" value="InterPro"/>
</dbReference>
<proteinExistence type="predicted"/>
<dbReference type="InterPro" id="IPR013784">
    <property type="entry name" value="Carb-bd-like_fold"/>
</dbReference>
<dbReference type="Gene3D" id="2.30.30.100">
    <property type="match status" value="6"/>
</dbReference>
<dbReference type="PANTHER" id="PTHR46580">
    <property type="entry name" value="SENSOR KINASE-RELATED"/>
    <property type="match status" value="1"/>
</dbReference>
<name>A0A1V5MIH2_UNCT6</name>
<dbReference type="AlphaFoldDB" id="A0A1V5MIH2"/>
<dbReference type="EMBL" id="MWAK01000049">
    <property type="protein sequence ID" value="OPZ93033.1"/>
    <property type="molecule type" value="Genomic_DNA"/>
</dbReference>
<reference evidence="5" key="1">
    <citation type="submission" date="2017-02" db="EMBL/GenBank/DDBJ databases">
        <title>Delving into the versatile metabolic prowess of the omnipresent phylum Bacteroidetes.</title>
        <authorList>
            <person name="Nobu M.K."/>
            <person name="Mei R."/>
            <person name="Narihiro T."/>
            <person name="Kuroda K."/>
            <person name="Liu W.-T."/>
        </authorList>
    </citation>
    <scope>NUCLEOTIDE SEQUENCE</scope>
    <source>
        <strain evidence="5">ADurb.Bin417</strain>
    </source>
</reference>
<accession>A0A1V5MIH2</accession>
<dbReference type="Proteomes" id="UP000485484">
    <property type="component" value="Unassembled WGS sequence"/>
</dbReference>
<feature type="domain" description="NOMO second beta-sandwich" evidence="4">
    <location>
        <begin position="565"/>
        <end position="641"/>
    </location>
</feature>
<evidence type="ECO:0000259" key="4">
    <source>
        <dbReference type="Pfam" id="PF22904"/>
    </source>
</evidence>
<evidence type="ECO:0000256" key="3">
    <source>
        <dbReference type="ARBA" id="ARBA00023180"/>
    </source>
</evidence>
<keyword evidence="2" id="KW-0677">Repeat</keyword>
<dbReference type="NCBIfam" id="NF041770">
    <property type="entry name" value="CFI_box_CTERM"/>
    <property type="match status" value="1"/>
</dbReference>
<dbReference type="SUPFAM" id="SSF69318">
    <property type="entry name" value="Integrin alpha N-terminal domain"/>
    <property type="match status" value="1"/>
</dbReference>
<keyword evidence="3" id="KW-0325">Glycoprotein</keyword>
<protein>
    <submittedName>
        <fullName evidence="5">FG-GAP repeat protein</fullName>
    </submittedName>
</protein>
<comment type="caution">
    <text evidence="5">The sequence shown here is derived from an EMBL/GenBank/DDBJ whole genome shotgun (WGS) entry which is preliminary data.</text>
</comment>
<organism evidence="5">
    <name type="scientific">candidate division TA06 bacterium ADurb.Bin417</name>
    <dbReference type="NCBI Taxonomy" id="1852828"/>
    <lineage>
        <taxon>Bacteria</taxon>
        <taxon>Bacteria division TA06</taxon>
    </lineage>
</organism>
<dbReference type="InterPro" id="IPR055074">
    <property type="entry name" value="NOMO1-3_2nd"/>
</dbReference>
<sequence>MTRLSRVKPTVNAIKRLVLILFFAALGWTARTAEGSFIAGTPLTTGLLPTAAVSGDFNNDGLLDLAVANYNGNTMTVFLGTGGGAFQPGVSYNTASGPTALAAGHFNSDGLLDLAVANYNAFSVSVFMGVGDGTFQARMDFSTSRFPTGLAVNDYNRDNYQDLAVASSGDGLVSIHRGNNNGTFQARVDFGAGTTPIGLVSGNFNADANPDLAVANFNSNTVSVLIGNGNGTFQAKTDYAVGSQPRAILAADFNNDAIMDLVSANYGVNTVSVLRGVGNGTFTSRVDYSTGSGPYYLAAADFNRDGNQDLAVSAYTGNSISLLLGTGTGLLQPRTDYLVGTQPRGLATGDFNLDLQTDLAVANSGDDTAGILLNNFQAVIPTLVITGKVALIGGPGAVTDVMITLSGDANSVVFPNLLGEYSFTVPSGGSYLVTPTLADYSFAPASRSYTHITTGQSLQDYNGNHSSLSSYQVQGTVTKALDSSGFKGVEVALKFWTGTDTTIVDVTITDTFGNYTLNGFGALGGISYQVVPRAAGWAFTPAGTNLILVDADRTGVDFTAAEATYQISGRVAVGTSASGLLDVRVNLAGRTLSGTLFNLNAYTDGAGNYQFNNIPAGDYNLTPQRTGWIFDPETRPLSIRENPFVNQDFGAYLLITLTYGPVGVPNPVDIGEEVECAVTAILTASDVPPGTLLNYTWRATSGYFDDSGTAISHLQNPIWIADLGLPPGFVDTGLVQYDLIPIQVTVSCLNGIPVTSNFIEKVDLSSTVSVQSADDNCFIATAAFGSPLAREVNALRRFRDTFLLRHGWGRAFVRFYYRHSPPLARFIRPRPFWCAVVRSGLRPVIWLVGHLV</sequence>
<keyword evidence="1" id="KW-0732">Signal</keyword>
<dbReference type="Pfam" id="PF22904">
    <property type="entry name" value="NOMO1-like_2nd"/>
    <property type="match status" value="1"/>
</dbReference>